<evidence type="ECO:0000313" key="1">
    <source>
        <dbReference type="EMBL" id="NKI31139.1"/>
    </source>
</evidence>
<name>A0ABX1GNC1_9FLAO</name>
<proteinExistence type="predicted"/>
<keyword evidence="2" id="KW-1185">Reference proteome</keyword>
<gene>
    <name evidence="1" type="ORF">HCU67_04230</name>
</gene>
<keyword evidence="1" id="KW-0449">Lipoprotein</keyword>
<dbReference type="PROSITE" id="PS51257">
    <property type="entry name" value="PROKAR_LIPOPROTEIN"/>
    <property type="match status" value="1"/>
</dbReference>
<accession>A0ABX1GNC1</accession>
<dbReference type="InterPro" id="IPR020018">
    <property type="entry name" value="Motility-assoc_lipoprot_GldH"/>
</dbReference>
<dbReference type="RefSeq" id="WP_168551332.1">
    <property type="nucleotide sequence ID" value="NZ_JAAWWL010000001.1"/>
</dbReference>
<sequence>MLKKLFFGFLLVMLVSCSEEGKVFHEYQNLANGSWAANDTLSFDMPKFDPADNYNLFLNVRNDEGYPFSNLFLITYLDSPSGQVLIDTLEYQMAEPTGEWLGVGMGSVKESKLWYKESFQFKDSGNYKLRVRQAMRKNGEAEGLAALNGITDFGLEIQKVTQ</sequence>
<organism evidence="1 2">
    <name type="scientific">Croceivirga thetidis</name>
    <dbReference type="NCBI Taxonomy" id="2721623"/>
    <lineage>
        <taxon>Bacteria</taxon>
        <taxon>Pseudomonadati</taxon>
        <taxon>Bacteroidota</taxon>
        <taxon>Flavobacteriia</taxon>
        <taxon>Flavobacteriales</taxon>
        <taxon>Flavobacteriaceae</taxon>
        <taxon>Croceivirga</taxon>
    </lineage>
</organism>
<reference evidence="1 2" key="1">
    <citation type="submission" date="2020-04" db="EMBL/GenBank/DDBJ databases">
        <authorList>
            <person name="Yoon J."/>
        </authorList>
    </citation>
    <scope>NUCLEOTIDE SEQUENCE [LARGE SCALE GENOMIC DNA]</scope>
    <source>
        <strain evidence="1 2">DJ-13</strain>
    </source>
</reference>
<dbReference type="Pfam" id="PF14109">
    <property type="entry name" value="GldH_lipo"/>
    <property type="match status" value="1"/>
</dbReference>
<evidence type="ECO:0000313" key="2">
    <source>
        <dbReference type="Proteomes" id="UP000718451"/>
    </source>
</evidence>
<dbReference type="NCBIfam" id="TIGR03511">
    <property type="entry name" value="GldH_lipo"/>
    <property type="match status" value="1"/>
</dbReference>
<comment type="caution">
    <text evidence="1">The sequence shown here is derived from an EMBL/GenBank/DDBJ whole genome shotgun (WGS) entry which is preliminary data.</text>
</comment>
<dbReference type="Proteomes" id="UP000718451">
    <property type="component" value="Unassembled WGS sequence"/>
</dbReference>
<dbReference type="EMBL" id="JAAWWL010000001">
    <property type="protein sequence ID" value="NKI31139.1"/>
    <property type="molecule type" value="Genomic_DNA"/>
</dbReference>
<protein>
    <submittedName>
        <fullName evidence="1">Gliding motility lipoprotein GldH</fullName>
    </submittedName>
</protein>